<proteinExistence type="predicted"/>
<accession>A0A9U8EHH7</accession>
<dbReference type="Pfam" id="PF08313">
    <property type="entry name" value="SCA7"/>
    <property type="match status" value="1"/>
</dbReference>
<feature type="compositionally biased region" description="Pro residues" evidence="1">
    <location>
        <begin position="120"/>
        <end position="129"/>
    </location>
</feature>
<feature type="region of interest" description="Disordered" evidence="1">
    <location>
        <begin position="1022"/>
        <end position="1052"/>
    </location>
</feature>
<feature type="compositionally biased region" description="Basic residues" evidence="1">
    <location>
        <begin position="1031"/>
        <end position="1043"/>
    </location>
</feature>
<evidence type="ECO:0000259" key="2">
    <source>
        <dbReference type="PROSITE" id="PS51505"/>
    </source>
</evidence>
<protein>
    <submittedName>
        <fullName evidence="4">Ataxin-7-like protein 1</fullName>
    </submittedName>
</protein>
<feature type="compositionally biased region" description="Low complexity" evidence="1">
    <location>
        <begin position="714"/>
        <end position="730"/>
    </location>
</feature>
<name>A0A9U8EHH7_BIOGL</name>
<evidence type="ECO:0000313" key="4">
    <source>
        <dbReference type="RefSeq" id="XP_013087876.2"/>
    </source>
</evidence>
<dbReference type="GeneID" id="106072132"/>
<dbReference type="PANTHER" id="PTHR15117:SF24">
    <property type="entry name" value="SCA7 DOMAIN-CONTAINING PROTEIN"/>
    <property type="match status" value="1"/>
</dbReference>
<reference evidence="4" key="1">
    <citation type="submission" date="2025-08" db="UniProtKB">
        <authorList>
            <consortium name="RefSeq"/>
        </authorList>
    </citation>
    <scope>IDENTIFICATION</scope>
</reference>
<keyword evidence="3" id="KW-1185">Reference proteome</keyword>
<dbReference type="PANTHER" id="PTHR15117">
    <property type="entry name" value="ATAXIN 7 RELATED"/>
    <property type="match status" value="1"/>
</dbReference>
<dbReference type="AlphaFoldDB" id="A0A9U8EHH7"/>
<dbReference type="InterPro" id="IPR052237">
    <property type="entry name" value="Ataxin-7-like_regulator"/>
</dbReference>
<evidence type="ECO:0000313" key="3">
    <source>
        <dbReference type="Proteomes" id="UP001165740"/>
    </source>
</evidence>
<feature type="domain" description="SCA7" evidence="2">
    <location>
        <begin position="343"/>
        <end position="410"/>
    </location>
</feature>
<dbReference type="KEGG" id="bgt:106072132"/>
<dbReference type="RefSeq" id="XP_013087876.2">
    <property type="nucleotide sequence ID" value="XM_013232422.2"/>
</dbReference>
<gene>
    <name evidence="4" type="primary">LOC106072132</name>
</gene>
<dbReference type="OMA" id="IGQQWSA"/>
<feature type="region of interest" description="Disordered" evidence="1">
    <location>
        <begin position="710"/>
        <end position="746"/>
    </location>
</feature>
<dbReference type="Proteomes" id="UP001165740">
    <property type="component" value="Chromosome 4"/>
</dbReference>
<feature type="region of interest" description="Disordered" evidence="1">
    <location>
        <begin position="521"/>
        <end position="546"/>
    </location>
</feature>
<dbReference type="Gene3D" id="6.10.140.670">
    <property type="match status" value="1"/>
</dbReference>
<dbReference type="OrthoDB" id="21678at2759"/>
<organism evidence="3 4">
    <name type="scientific">Biomphalaria glabrata</name>
    <name type="common">Bloodfluke planorb</name>
    <name type="synonym">Freshwater snail</name>
    <dbReference type="NCBI Taxonomy" id="6526"/>
    <lineage>
        <taxon>Eukaryota</taxon>
        <taxon>Metazoa</taxon>
        <taxon>Spiralia</taxon>
        <taxon>Lophotrochozoa</taxon>
        <taxon>Mollusca</taxon>
        <taxon>Gastropoda</taxon>
        <taxon>Heterobranchia</taxon>
        <taxon>Euthyneura</taxon>
        <taxon>Panpulmonata</taxon>
        <taxon>Hygrophila</taxon>
        <taxon>Lymnaeoidea</taxon>
        <taxon>Planorbidae</taxon>
        <taxon>Biomphalaria</taxon>
    </lineage>
</organism>
<dbReference type="PROSITE" id="PS51505">
    <property type="entry name" value="SCA7"/>
    <property type="match status" value="1"/>
</dbReference>
<feature type="region of interest" description="Disordered" evidence="1">
    <location>
        <begin position="115"/>
        <end position="156"/>
    </location>
</feature>
<dbReference type="InterPro" id="IPR013243">
    <property type="entry name" value="SCA7_dom"/>
</dbReference>
<feature type="region of interest" description="Disordered" evidence="1">
    <location>
        <begin position="22"/>
        <end position="49"/>
    </location>
</feature>
<sequence>MATQDNSPSLIIGQQWSALADLLSSNRENDEDESDKDGNKNSSDSMKLGRQDMGLFGFCPARDEFSLVVCEKCNLLVKPQALKQHIESRHGPTNLSSLGNIPASALNSELGKKLLMPLPSKTPPPPPPTTKSLSRPSSGTFKPVTSGRPSKASLKQVPAAAAAKNIAAPRLGVSMKISPMKSVKAGNRITPTTTTATTISNPVVKVEKLEKVTKGSGGPDENSEMPATAPVSIPHKDSSKISTLINGSIKSAISLTTPSSLPTTTSSAAVFSTPTCIAVTKSWTDTHLSTRSVTTFVTTTAGTKPLMIAPVMTIGSAGIVTARPITSAKTSKSAKDQKERKFLPCKDREYDANKHCGVKIVETGKPCTRSLTCKTHALSLRRAVPGRSKSFDDLLKEHKAAKDALLKAKAESQNAAAAANAASSANRVLVNSSTVNTTLSSLKQQQMSPVIVHRDSKLGQISGVTVTTPRAMVPSAGLPANTTFAKAKNVPSVFQRFTSTALLPSVITVKEESMVKQEVAARLSSSSTGEPLRPTVQDKKPDQSYLSHHPKPLAVCQFGGRLNDRGCFLFCRKMDYVRAAFLSALERQLNPPPHKKLCVESNLPRDTQTANSSQDPYEFNMFDSSGASMNKNSSLFNVAKPNIKPKSSLSTSPLAASTNPLSFTTVSLTPMSVAASMSLPSSLAVSASPISVSSVTPSSLALNWSVKTKDGLNSRSPSASPLPSVSSASVINPGKRKRSGSNGNTAGQLVAVASGNGTLPVIPSVSLAMSTASITGAMSQQSGLTGIITPSSLNSHHTGNLIAIPSVNLNSAYLGQLNATTMGGAKISASGAGIVAGTAHKNNNMFKDINLVLTGLDSINGQLVNITSAQLAELGLGQGQTIYINNNFTPSSTSASGTTGSAPVLAAKRSRTSKSHQPVNKPASNRIPVVEGFKLIPSSSVITSSGLPPNAVLMDSSSLQGAVLTSVAMAPGCTTPTLVAIPSSTANSNSNTVSGNPSQLICVDSSSGQITSSALVNGIAQSYEKSGSSSQRHHTSSKSHHHQQQQQLGKNPQQQTLAIGNVLQAMPISSGSATQLCSNQALLKQGFNLTKGGVSLTFPLNVSQTGLALAAGKPQQQQQHTLLVATSGAAVGDGGGKTDVH</sequence>
<feature type="region of interest" description="Disordered" evidence="1">
    <location>
        <begin position="212"/>
        <end position="235"/>
    </location>
</feature>
<evidence type="ECO:0000256" key="1">
    <source>
        <dbReference type="SAM" id="MobiDB-lite"/>
    </source>
</evidence>